<keyword evidence="8" id="KW-1185">Reference proteome</keyword>
<keyword evidence="2" id="KW-0813">Transport</keyword>
<evidence type="ECO:0000259" key="6">
    <source>
        <dbReference type="PROSITE" id="PS50893"/>
    </source>
</evidence>
<keyword evidence="3" id="KW-0472">Membrane</keyword>
<dbReference type="PROSITE" id="PS00211">
    <property type="entry name" value="ABC_TRANSPORTER_1"/>
    <property type="match status" value="1"/>
</dbReference>
<keyword evidence="5 7" id="KW-0067">ATP-binding</keyword>
<evidence type="ECO:0000256" key="5">
    <source>
        <dbReference type="ARBA" id="ARBA00022840"/>
    </source>
</evidence>
<dbReference type="RefSeq" id="WP_173121915.1">
    <property type="nucleotide sequence ID" value="NZ_JABRWJ010000002.1"/>
</dbReference>
<evidence type="ECO:0000256" key="2">
    <source>
        <dbReference type="ARBA" id="ARBA00022448"/>
    </source>
</evidence>
<evidence type="ECO:0000313" key="7">
    <source>
        <dbReference type="EMBL" id="NRF66812.1"/>
    </source>
</evidence>
<evidence type="ECO:0000313" key="8">
    <source>
        <dbReference type="Proteomes" id="UP000737171"/>
    </source>
</evidence>
<dbReference type="InterPro" id="IPR003439">
    <property type="entry name" value="ABC_transporter-like_ATP-bd"/>
</dbReference>
<dbReference type="EMBL" id="JABRWJ010000002">
    <property type="protein sequence ID" value="NRF66812.1"/>
    <property type="molecule type" value="Genomic_DNA"/>
</dbReference>
<dbReference type="CDD" id="cd10147">
    <property type="entry name" value="Wzt_C-like"/>
    <property type="match status" value="1"/>
</dbReference>
<dbReference type="PANTHER" id="PTHR46743:SF2">
    <property type="entry name" value="TEICHOIC ACIDS EXPORT ATP-BINDING PROTEIN TAGH"/>
    <property type="match status" value="1"/>
</dbReference>
<dbReference type="InterPro" id="IPR050683">
    <property type="entry name" value="Bact_Polysacc_Export_ATP-bd"/>
</dbReference>
<evidence type="ECO:0000256" key="4">
    <source>
        <dbReference type="ARBA" id="ARBA00022741"/>
    </source>
</evidence>
<reference evidence="7 8" key="1">
    <citation type="submission" date="2020-05" db="EMBL/GenBank/DDBJ databases">
        <title>Aquincola sp. isolate from soil.</title>
        <authorList>
            <person name="Han J."/>
            <person name="Kim D.-U."/>
        </authorList>
    </citation>
    <scope>NUCLEOTIDE SEQUENCE [LARGE SCALE GENOMIC DNA]</scope>
    <source>
        <strain evidence="7 8">S2</strain>
    </source>
</reference>
<gene>
    <name evidence="7" type="ORF">HLB44_07440</name>
</gene>
<keyword evidence="3" id="KW-1003">Cell membrane</keyword>
<dbReference type="Proteomes" id="UP000737171">
    <property type="component" value="Unassembled WGS sequence"/>
</dbReference>
<dbReference type="SUPFAM" id="SSF52540">
    <property type="entry name" value="P-loop containing nucleoside triphosphate hydrolases"/>
    <property type="match status" value="1"/>
</dbReference>
<dbReference type="InterPro" id="IPR027417">
    <property type="entry name" value="P-loop_NTPase"/>
</dbReference>
<evidence type="ECO:0000256" key="3">
    <source>
        <dbReference type="ARBA" id="ARBA00022475"/>
    </source>
</evidence>
<feature type="domain" description="ABC transporter" evidence="6">
    <location>
        <begin position="7"/>
        <end position="247"/>
    </location>
</feature>
<dbReference type="PANTHER" id="PTHR46743">
    <property type="entry name" value="TEICHOIC ACIDS EXPORT ATP-BINDING PROTEIN TAGH"/>
    <property type="match status" value="1"/>
</dbReference>
<proteinExistence type="inferred from homology"/>
<dbReference type="InterPro" id="IPR029439">
    <property type="entry name" value="Wzt_C"/>
</dbReference>
<dbReference type="Pfam" id="PF00005">
    <property type="entry name" value="ABC_tran"/>
    <property type="match status" value="1"/>
</dbReference>
<dbReference type="Gene3D" id="3.40.50.300">
    <property type="entry name" value="P-loop containing nucleotide triphosphate hydrolases"/>
    <property type="match status" value="1"/>
</dbReference>
<dbReference type="InterPro" id="IPR017871">
    <property type="entry name" value="ABC_transporter-like_CS"/>
</dbReference>
<dbReference type="GO" id="GO:0005524">
    <property type="term" value="F:ATP binding"/>
    <property type="evidence" value="ECO:0007669"/>
    <property type="project" value="UniProtKB-KW"/>
</dbReference>
<comment type="similarity">
    <text evidence="1">Belongs to the ABC transporter superfamily.</text>
</comment>
<dbReference type="Pfam" id="PF14524">
    <property type="entry name" value="Wzt_C"/>
    <property type="match status" value="1"/>
</dbReference>
<name>A0ABX2EDX5_9BURK</name>
<dbReference type="Gene3D" id="2.70.50.60">
    <property type="entry name" value="abc- transporter (atp binding component) like domain"/>
    <property type="match status" value="1"/>
</dbReference>
<dbReference type="CDD" id="cd03220">
    <property type="entry name" value="ABC_KpsT_Wzt"/>
    <property type="match status" value="1"/>
</dbReference>
<dbReference type="SMART" id="SM00382">
    <property type="entry name" value="AAA"/>
    <property type="match status" value="1"/>
</dbReference>
<dbReference type="PROSITE" id="PS50893">
    <property type="entry name" value="ABC_TRANSPORTER_2"/>
    <property type="match status" value="1"/>
</dbReference>
<organism evidence="7 8">
    <name type="scientific">Pseudaquabacterium terrae</name>
    <dbReference type="NCBI Taxonomy" id="2732868"/>
    <lineage>
        <taxon>Bacteria</taxon>
        <taxon>Pseudomonadati</taxon>
        <taxon>Pseudomonadota</taxon>
        <taxon>Betaproteobacteria</taxon>
        <taxon>Burkholderiales</taxon>
        <taxon>Sphaerotilaceae</taxon>
        <taxon>Pseudaquabacterium</taxon>
    </lineage>
</organism>
<evidence type="ECO:0000256" key="1">
    <source>
        <dbReference type="ARBA" id="ARBA00005417"/>
    </source>
</evidence>
<sequence>MNDNPVIELARVSKSYSLEHRPLHRLWQQLRGHLPAGQVHHALHDVDLVVRRGEAVGIIGRNGAGKSTLLQVICGVLQPSAGTRKTNGRIAALLELGAGFNPELTGRENVRLNGPLLGLSAAQVERRLDEIIEFAGIGEYVDQPVRSYSSGMFVRLAFAMATSVEPDILVIDEALSVGDGEFARKSFERIMSLKERGATVLFCTHSMFQIESFCSRALWVHDGRVMFDGLASQAVVEYEAWQARHGASMASDGPVAHRFESAAASIGAVRLHPPPVGETWRSGLDDLVIDIEMRTDPTLPNPTLGVTLLGSDGRAVSSAGNWLDGQPLQRHADGSARTQLRFPALPLLKGRYTVSVFILCDRAINPYAAAEHVASFEVVQQDLRQGIVDLPHRWCHAQP</sequence>
<dbReference type="InterPro" id="IPR003593">
    <property type="entry name" value="AAA+_ATPase"/>
</dbReference>
<protein>
    <submittedName>
        <fullName evidence="7">ABC transporter ATP-binding protein</fullName>
    </submittedName>
</protein>
<comment type="caution">
    <text evidence="7">The sequence shown here is derived from an EMBL/GenBank/DDBJ whole genome shotgun (WGS) entry which is preliminary data.</text>
</comment>
<dbReference type="InterPro" id="IPR015860">
    <property type="entry name" value="ABC_transpr_TagH-like"/>
</dbReference>
<accession>A0ABX2EDX5</accession>
<keyword evidence="4" id="KW-0547">Nucleotide-binding</keyword>